<keyword evidence="3" id="KW-1185">Reference proteome</keyword>
<dbReference type="EMBL" id="MG696114">
    <property type="protein sequence ID" value="AUM58566.1"/>
    <property type="molecule type" value="Genomic_DNA"/>
</dbReference>
<evidence type="ECO:0000313" key="3">
    <source>
        <dbReference type="Proteomes" id="UP000240538"/>
    </source>
</evidence>
<name>A0A2I6PFS3_9CAUD</name>
<reference evidence="2 3" key="1">
    <citation type="submission" date="2017-12" db="EMBL/GenBank/DDBJ databases">
        <title>Complete genome sequence and characterization of bacteriophage phiP4-3 infecting Proteus pennea.</title>
        <authorList>
            <person name="He Y."/>
            <person name="Yang H."/>
        </authorList>
    </citation>
    <scope>NUCLEOTIDE SEQUENCE [LARGE SCALE GENOMIC DNA]</scope>
</reference>
<protein>
    <submittedName>
        <fullName evidence="2">Uncharacterized protein</fullName>
    </submittedName>
</protein>
<gene>
    <name evidence="2" type="ORF">phiP43_208</name>
</gene>
<evidence type="ECO:0000313" key="2">
    <source>
        <dbReference type="EMBL" id="AUM58566.1"/>
    </source>
</evidence>
<organism evidence="2 3">
    <name type="scientific">Proteus phage phiP4-3</name>
    <dbReference type="NCBI Taxonomy" id="2065203"/>
    <lineage>
        <taxon>Viruses</taxon>
        <taxon>Duplodnaviria</taxon>
        <taxon>Heunggongvirae</taxon>
        <taxon>Uroviricota</taxon>
        <taxon>Caudoviricetes</taxon>
        <taxon>Pantevenvirales</taxon>
        <taxon>Straboviridae</taxon>
        <taxon>Bragavirus</taxon>
        <taxon>Bragavirus p43</taxon>
    </lineage>
</organism>
<feature type="region of interest" description="Disordered" evidence="1">
    <location>
        <begin position="1"/>
        <end position="22"/>
    </location>
</feature>
<proteinExistence type="predicted"/>
<dbReference type="InterPro" id="IPR035133">
    <property type="entry name" value="DUF5499"/>
</dbReference>
<feature type="compositionally biased region" description="Basic residues" evidence="1">
    <location>
        <begin position="1"/>
        <end position="10"/>
    </location>
</feature>
<dbReference type="Pfam" id="PF17603">
    <property type="entry name" value="DUF5499"/>
    <property type="match status" value="1"/>
</dbReference>
<evidence type="ECO:0000256" key="1">
    <source>
        <dbReference type="SAM" id="MobiDB-lite"/>
    </source>
</evidence>
<sequence>MGKTIRRKTVKNNGYYDVTSRKPRGNTCQTEVSNNIFHSDKPKRWKGISSEVKNVQAKISRSDKRLIAHKALSLEHSYEDAECYFDPEDVDWTNSDSVYKKKSNECYAYC</sequence>
<accession>A0A2I6PFS3</accession>
<dbReference type="Proteomes" id="UP000240538">
    <property type="component" value="Segment"/>
</dbReference>